<evidence type="ECO:0000256" key="2">
    <source>
        <dbReference type="ARBA" id="ARBA00002364"/>
    </source>
</evidence>
<dbReference type="AlphaFoldDB" id="A0A364NL74"/>
<proteinExistence type="predicted"/>
<evidence type="ECO:0000259" key="23">
    <source>
        <dbReference type="PROSITE" id="PS51671"/>
    </source>
</evidence>
<comment type="catalytic activity">
    <reaction evidence="18">
        <text>prephenate + H(+) = 3-phenylpyruvate + CO2 + H2O</text>
        <dbReference type="Rhea" id="RHEA:21648"/>
        <dbReference type="ChEBI" id="CHEBI:15377"/>
        <dbReference type="ChEBI" id="CHEBI:15378"/>
        <dbReference type="ChEBI" id="CHEBI:16526"/>
        <dbReference type="ChEBI" id="CHEBI:18005"/>
        <dbReference type="ChEBI" id="CHEBI:29934"/>
        <dbReference type="EC" id="4.2.1.51"/>
    </reaction>
</comment>
<evidence type="ECO:0000256" key="20">
    <source>
        <dbReference type="SAM" id="Coils"/>
    </source>
</evidence>
<evidence type="ECO:0000256" key="17">
    <source>
        <dbReference type="ARBA" id="ARBA00031520"/>
    </source>
</evidence>
<dbReference type="PANTHER" id="PTHR21022">
    <property type="entry name" value="PREPHENATE DEHYDRATASE P PROTEIN"/>
    <property type="match status" value="1"/>
</dbReference>
<dbReference type="EMBL" id="QKRX01000007">
    <property type="protein sequence ID" value="RAU17853.1"/>
    <property type="molecule type" value="Genomic_DNA"/>
</dbReference>
<dbReference type="FunFam" id="1.20.59.10:FF:000004">
    <property type="entry name" value="Prephenate dehydratase"/>
    <property type="match status" value="1"/>
</dbReference>
<evidence type="ECO:0000256" key="14">
    <source>
        <dbReference type="ARBA" id="ARBA00023239"/>
    </source>
</evidence>
<organism evidence="24 25">
    <name type="scientific">Nitrincola tibetensis</name>
    <dbReference type="NCBI Taxonomy" id="2219697"/>
    <lineage>
        <taxon>Bacteria</taxon>
        <taxon>Pseudomonadati</taxon>
        <taxon>Pseudomonadota</taxon>
        <taxon>Gammaproteobacteria</taxon>
        <taxon>Oceanospirillales</taxon>
        <taxon>Oceanospirillaceae</taxon>
        <taxon>Nitrincola</taxon>
    </lineage>
</organism>
<dbReference type="PROSITE" id="PS51168">
    <property type="entry name" value="CHORISMATE_MUT_2"/>
    <property type="match status" value="1"/>
</dbReference>
<evidence type="ECO:0000256" key="12">
    <source>
        <dbReference type="ARBA" id="ARBA00023222"/>
    </source>
</evidence>
<evidence type="ECO:0000256" key="8">
    <source>
        <dbReference type="ARBA" id="ARBA00014401"/>
    </source>
</evidence>
<name>A0A364NL74_9GAMM</name>
<dbReference type="GO" id="GO:0004664">
    <property type="term" value="F:prephenate dehydratase activity"/>
    <property type="evidence" value="ECO:0007669"/>
    <property type="project" value="UniProtKB-EC"/>
</dbReference>
<comment type="function">
    <text evidence="2">Catalyzes the Claisen rearrangement of chorismate to prephenate and the decarboxylation/dehydration of prephenate to phenylpyruvate.</text>
</comment>
<dbReference type="EC" id="5.4.99.5" evidence="6"/>
<evidence type="ECO:0000256" key="10">
    <source>
        <dbReference type="ARBA" id="ARBA00022605"/>
    </source>
</evidence>
<evidence type="ECO:0000313" key="24">
    <source>
        <dbReference type="EMBL" id="RAU17853.1"/>
    </source>
</evidence>
<dbReference type="Gene3D" id="1.20.59.10">
    <property type="entry name" value="Chorismate mutase"/>
    <property type="match status" value="1"/>
</dbReference>
<dbReference type="OrthoDB" id="9802281at2"/>
<dbReference type="Proteomes" id="UP000250744">
    <property type="component" value="Unassembled WGS sequence"/>
</dbReference>
<dbReference type="UniPathway" id="UPA00120">
    <property type="reaction ID" value="UER00203"/>
</dbReference>
<dbReference type="GO" id="GO:0005737">
    <property type="term" value="C:cytoplasm"/>
    <property type="evidence" value="ECO:0007669"/>
    <property type="project" value="UniProtKB-SubCell"/>
</dbReference>
<comment type="caution">
    <text evidence="24">The sequence shown here is derived from an EMBL/GenBank/DDBJ whole genome shotgun (WGS) entry which is preliminary data.</text>
</comment>
<dbReference type="CDD" id="cd04905">
    <property type="entry name" value="ACT_CM-PDT"/>
    <property type="match status" value="1"/>
</dbReference>
<dbReference type="Gene3D" id="3.30.70.260">
    <property type="match status" value="1"/>
</dbReference>
<feature type="domain" description="Chorismate mutase" evidence="21">
    <location>
        <begin position="8"/>
        <end position="102"/>
    </location>
</feature>
<dbReference type="GO" id="GO:0009094">
    <property type="term" value="P:L-phenylalanine biosynthetic process"/>
    <property type="evidence" value="ECO:0007669"/>
    <property type="project" value="UniProtKB-UniPathway"/>
</dbReference>
<dbReference type="Pfam" id="PF00800">
    <property type="entry name" value="PDT"/>
    <property type="match status" value="1"/>
</dbReference>
<dbReference type="InterPro" id="IPR001086">
    <property type="entry name" value="Preph_deHydtase"/>
</dbReference>
<dbReference type="InterPro" id="IPR036979">
    <property type="entry name" value="CM_dom_sf"/>
</dbReference>
<evidence type="ECO:0000256" key="6">
    <source>
        <dbReference type="ARBA" id="ARBA00012404"/>
    </source>
</evidence>
<keyword evidence="15" id="KW-0511">Multifunctional enzyme</keyword>
<keyword evidence="14" id="KW-0456">Lyase</keyword>
<dbReference type="SUPFAM" id="SSF53850">
    <property type="entry name" value="Periplasmic binding protein-like II"/>
    <property type="match status" value="1"/>
</dbReference>
<keyword evidence="20" id="KW-0175">Coiled coil</keyword>
<evidence type="ECO:0000256" key="9">
    <source>
        <dbReference type="ARBA" id="ARBA00022490"/>
    </source>
</evidence>
<evidence type="ECO:0000256" key="7">
    <source>
        <dbReference type="ARBA" id="ARBA00013147"/>
    </source>
</evidence>
<dbReference type="Gene3D" id="3.40.190.10">
    <property type="entry name" value="Periplasmic binding protein-like II"/>
    <property type="match status" value="1"/>
</dbReference>
<dbReference type="SUPFAM" id="SSF55021">
    <property type="entry name" value="ACT-like"/>
    <property type="match status" value="1"/>
</dbReference>
<feature type="domain" description="ACT" evidence="23">
    <location>
        <begin position="213"/>
        <end position="290"/>
    </location>
</feature>
<dbReference type="InterPro" id="IPR008242">
    <property type="entry name" value="Chor_mutase/pphenate_deHydtase"/>
</dbReference>
<dbReference type="InterPro" id="IPR045865">
    <property type="entry name" value="ACT-like_dom_sf"/>
</dbReference>
<evidence type="ECO:0000259" key="21">
    <source>
        <dbReference type="PROSITE" id="PS51168"/>
    </source>
</evidence>
<protein>
    <recommendedName>
        <fullName evidence="8">Bifunctional chorismate mutase/prephenate dehydratase</fullName>
        <ecNumber evidence="7">4.2.1.51</ecNumber>
        <ecNumber evidence="6">5.4.99.5</ecNumber>
    </recommendedName>
    <alternativeName>
        <fullName evidence="17">Chorismate mutase-prephenate dehydratase</fullName>
    </alternativeName>
    <alternativeName>
        <fullName evidence="16">p-protein</fullName>
    </alternativeName>
</protein>
<dbReference type="PIRSF" id="PIRSF001500">
    <property type="entry name" value="Chor_mut_pdt_Ppr"/>
    <property type="match status" value="1"/>
</dbReference>
<reference evidence="24 25" key="1">
    <citation type="submission" date="2018-06" db="EMBL/GenBank/DDBJ databases">
        <title>Nitrincola tibetense sp. nov., isolated from Lake XuguoCo on Tibetan Plateau.</title>
        <authorList>
            <person name="Xing P."/>
        </authorList>
    </citation>
    <scope>NUCLEOTIDE SEQUENCE [LARGE SCALE GENOMIC DNA]</scope>
    <source>
        <strain evidence="25">xg18</strain>
    </source>
</reference>
<dbReference type="InterPro" id="IPR036263">
    <property type="entry name" value="Chorismate_II_sf"/>
</dbReference>
<dbReference type="RefSeq" id="WP_112159343.1">
    <property type="nucleotide sequence ID" value="NZ_QKRX01000007.1"/>
</dbReference>
<keyword evidence="12" id="KW-0584">Phenylalanine biosynthesis</keyword>
<dbReference type="PROSITE" id="PS51171">
    <property type="entry name" value="PREPHENATE_DEHYDR_3"/>
    <property type="match status" value="1"/>
</dbReference>
<keyword evidence="13" id="KW-0413">Isomerase</keyword>
<comment type="pathway">
    <text evidence="5">Metabolic intermediate biosynthesis; prephenate biosynthesis; prephenate from chorismate: step 1/1.</text>
</comment>
<evidence type="ECO:0000256" key="11">
    <source>
        <dbReference type="ARBA" id="ARBA00023141"/>
    </source>
</evidence>
<evidence type="ECO:0000256" key="15">
    <source>
        <dbReference type="ARBA" id="ARBA00023268"/>
    </source>
</evidence>
<dbReference type="Pfam" id="PF01817">
    <property type="entry name" value="CM_2"/>
    <property type="match status" value="1"/>
</dbReference>
<evidence type="ECO:0000256" key="19">
    <source>
        <dbReference type="PIRSR" id="PIRSR001500-2"/>
    </source>
</evidence>
<dbReference type="GO" id="GO:0046417">
    <property type="term" value="P:chorismate metabolic process"/>
    <property type="evidence" value="ECO:0007669"/>
    <property type="project" value="InterPro"/>
</dbReference>
<keyword evidence="9" id="KW-0963">Cytoplasm</keyword>
<evidence type="ECO:0000256" key="13">
    <source>
        <dbReference type="ARBA" id="ARBA00023235"/>
    </source>
</evidence>
<evidence type="ECO:0000313" key="25">
    <source>
        <dbReference type="Proteomes" id="UP000250744"/>
    </source>
</evidence>
<evidence type="ECO:0000256" key="4">
    <source>
        <dbReference type="ARBA" id="ARBA00004741"/>
    </source>
</evidence>
<evidence type="ECO:0000256" key="5">
    <source>
        <dbReference type="ARBA" id="ARBA00004817"/>
    </source>
</evidence>
<dbReference type="PROSITE" id="PS51671">
    <property type="entry name" value="ACT"/>
    <property type="match status" value="1"/>
</dbReference>
<dbReference type="EC" id="4.2.1.51" evidence="7"/>
<dbReference type="NCBIfam" id="TIGR01807">
    <property type="entry name" value="CM_P2"/>
    <property type="match status" value="1"/>
</dbReference>
<evidence type="ECO:0000256" key="3">
    <source>
        <dbReference type="ARBA" id="ARBA00004496"/>
    </source>
</evidence>
<feature type="domain" description="Prephenate dehydratase" evidence="22">
    <location>
        <begin position="102"/>
        <end position="288"/>
    </location>
</feature>
<sequence length="294" mass="32883">MTKPNTLNEQEQALRVLRDQIDDIDLNIQRLINQRAECAGKVADVKQRYGQSASPVFYRPEREAQVLRRVMERNTGPLPDHEMARLFREIMSSCLALEQPVKVAFMGPENNYTEQAVRKHFGLSAQSVAFASLEQVFKAVMDASCHYAVLPIESPQEGLVSHTLDLLGQYDVFICGEVELQLGGGTLSSTLDTRFLVLGRQQVAPSGCDKTSILIRSEDDRPGALYSLLEPFRKRGISLTRLETRSNIGARPASLFYMDFEGHRDDETVAEVLLELQSTPVILKILGSYPQAVL</sequence>
<comment type="catalytic activity">
    <reaction evidence="1">
        <text>chorismate = prephenate</text>
        <dbReference type="Rhea" id="RHEA:13897"/>
        <dbReference type="ChEBI" id="CHEBI:29748"/>
        <dbReference type="ChEBI" id="CHEBI:29934"/>
        <dbReference type="EC" id="5.4.99.5"/>
    </reaction>
</comment>
<comment type="pathway">
    <text evidence="4">Amino-acid biosynthesis; L-phenylalanine biosynthesis; phenylpyruvate from prephenate: step 1/1.</text>
</comment>
<evidence type="ECO:0000256" key="16">
    <source>
        <dbReference type="ARBA" id="ARBA00031175"/>
    </source>
</evidence>
<evidence type="ECO:0000256" key="18">
    <source>
        <dbReference type="ARBA" id="ARBA00047848"/>
    </source>
</evidence>
<feature type="coiled-coil region" evidence="20">
    <location>
        <begin position="7"/>
        <end position="34"/>
    </location>
</feature>
<dbReference type="InterPro" id="IPR010957">
    <property type="entry name" value="G/b/e-P-prot_chorismate_mutase"/>
</dbReference>
<dbReference type="InterPro" id="IPR002701">
    <property type="entry name" value="CM_II_prokaryot"/>
</dbReference>
<feature type="site" description="Essential for prephenate dehydratase activity" evidence="19">
    <location>
        <position position="193"/>
    </location>
</feature>
<keyword evidence="25" id="KW-1185">Reference proteome</keyword>
<dbReference type="PANTHER" id="PTHR21022:SF19">
    <property type="entry name" value="PREPHENATE DEHYDRATASE-RELATED"/>
    <property type="match status" value="1"/>
</dbReference>
<dbReference type="UniPathway" id="UPA00121">
    <property type="reaction ID" value="UER00345"/>
</dbReference>
<dbReference type="GO" id="GO:0004106">
    <property type="term" value="F:chorismate mutase activity"/>
    <property type="evidence" value="ECO:0007669"/>
    <property type="project" value="UniProtKB-EC"/>
</dbReference>
<keyword evidence="10" id="KW-0028">Amino-acid biosynthesis</keyword>
<evidence type="ECO:0000259" key="22">
    <source>
        <dbReference type="PROSITE" id="PS51171"/>
    </source>
</evidence>
<keyword evidence="11" id="KW-0057">Aromatic amino acid biosynthesis</keyword>
<dbReference type="SUPFAM" id="SSF48600">
    <property type="entry name" value="Chorismate mutase II"/>
    <property type="match status" value="1"/>
</dbReference>
<comment type="subcellular location">
    <subcellularLocation>
        <location evidence="3">Cytoplasm</location>
    </subcellularLocation>
</comment>
<evidence type="ECO:0000256" key="1">
    <source>
        <dbReference type="ARBA" id="ARBA00000824"/>
    </source>
</evidence>
<dbReference type="SMART" id="SM00830">
    <property type="entry name" value="CM_2"/>
    <property type="match status" value="1"/>
</dbReference>
<dbReference type="InterPro" id="IPR002912">
    <property type="entry name" value="ACT_dom"/>
</dbReference>
<accession>A0A364NL74</accession>
<gene>
    <name evidence="24" type="primary">pheA</name>
    <name evidence="24" type="ORF">DN062_10810</name>
</gene>